<dbReference type="Gene3D" id="3.30.70.270">
    <property type="match status" value="2"/>
</dbReference>
<keyword evidence="11" id="KW-0460">Magnesium</keyword>
<evidence type="ECO:0000256" key="19">
    <source>
        <dbReference type="SAM" id="MobiDB-lite"/>
    </source>
</evidence>
<dbReference type="SUPFAM" id="SSF53098">
    <property type="entry name" value="Ribonuclease H-like"/>
    <property type="match status" value="1"/>
</dbReference>
<dbReference type="Pfam" id="PF00385">
    <property type="entry name" value="Chromo"/>
    <property type="match status" value="1"/>
</dbReference>
<dbReference type="PROSITE" id="PS50013">
    <property type="entry name" value="CHROMO_2"/>
    <property type="match status" value="1"/>
</dbReference>
<dbReference type="EC" id="2.7.7.49" evidence="1"/>
<dbReference type="GO" id="GO:0006508">
    <property type="term" value="P:proteolysis"/>
    <property type="evidence" value="ECO:0007669"/>
    <property type="project" value="UniProtKB-KW"/>
</dbReference>
<dbReference type="InterPro" id="IPR050951">
    <property type="entry name" value="Retrovirus_Pol_polyprotein"/>
</dbReference>
<accession>A0A9P3Q0V4</accession>
<evidence type="ECO:0000256" key="1">
    <source>
        <dbReference type="ARBA" id="ARBA00012493"/>
    </source>
</evidence>
<keyword evidence="25" id="KW-1185">Reference proteome</keyword>
<keyword evidence="10" id="KW-0378">Hydrolase</keyword>
<keyword evidence="5" id="KW-0548">Nucleotidyltransferase</keyword>
<dbReference type="InterPro" id="IPR043502">
    <property type="entry name" value="DNA/RNA_pol_sf"/>
</dbReference>
<evidence type="ECO:0000256" key="15">
    <source>
        <dbReference type="ARBA" id="ARBA00022932"/>
    </source>
</evidence>
<dbReference type="CDD" id="cd01647">
    <property type="entry name" value="RT_LTR"/>
    <property type="match status" value="1"/>
</dbReference>
<feature type="domain" description="Integrase catalytic" evidence="23">
    <location>
        <begin position="1067"/>
        <end position="1226"/>
    </location>
</feature>
<evidence type="ECO:0000256" key="8">
    <source>
        <dbReference type="ARBA" id="ARBA00022750"/>
    </source>
</evidence>
<dbReference type="PROSITE" id="PS50158">
    <property type="entry name" value="ZF_CCHC"/>
    <property type="match status" value="1"/>
</dbReference>
<dbReference type="GO" id="GO:0003723">
    <property type="term" value="F:RNA binding"/>
    <property type="evidence" value="ECO:0007669"/>
    <property type="project" value="UniProtKB-KW"/>
</dbReference>
<name>A0A9P3Q0V4_LYOSH</name>
<dbReference type="InterPro" id="IPR041373">
    <property type="entry name" value="RT_RNaseH"/>
</dbReference>
<dbReference type="Gene3D" id="3.30.420.10">
    <property type="entry name" value="Ribonuclease H-like superfamily/Ribonuclease H"/>
    <property type="match status" value="1"/>
</dbReference>
<evidence type="ECO:0000256" key="4">
    <source>
        <dbReference type="ARBA" id="ARBA00022679"/>
    </source>
</evidence>
<keyword evidence="17" id="KW-0233">DNA recombination</keyword>
<evidence type="ECO:0000259" key="23">
    <source>
        <dbReference type="PROSITE" id="PS50994"/>
    </source>
</evidence>
<dbReference type="PROSITE" id="PS50994">
    <property type="entry name" value="INTEGRASE"/>
    <property type="match status" value="1"/>
</dbReference>
<sequence>MDVDAITSPATTTPRSSAPRGKLTAAEREDRFKRNLCLYCGRPGHAVKECRTRATKHGTADLRLPIPVPRCPARAPFTKAPTGEWIAASTRAPVFRLPNHVHLDPKNRDHFFISVTLHFPKQKPIKTYAFIDCGSSDSHIGDAFAIRHSLTRIPKSSPVPIYTIDDRPLTSGLLTHDVITQLKVRDHSERIRLGVVSMPYPVLLGLKWLKQHNPSVDWARGHLSLSCCGANHDFPVTAFGRGYSLVTPGARSDSPLVGSVGLGQRLNNKPPSAIMKVLAAHRAKAPPPFPNYTSANAGSTASILRPPIRNGLSRAELKSIWSCPPPPTFGPRNKPLHIACVSPQRFRKYAKTQPASLIWYTSNDELEVRINALSLPPSNRVDPEMPPPEPPPFRFDHRTASTDAPPAIAATDAPPPEPPPIPKLDNRAFIRDTATEVLNLVPEKYHSYLDVFDPVEVLKLPEHRPYDIAIDLEEGKTPPFGPIYSLAQDERQILFEYIEEQLQKGYIRRSTSSAASPILFIRRKTGDLRLCVDYRGLNAITKKNRYPLPLTADLLDRVQGCTTFTVLDLKNAFNLIRIKEGDEWKTAFRTHLGLFEYTVMPFGLTNAPATFQAFIQDALRDILDISVVVYLDDILIFSRENQDHTALVCQVLERLRAANVFLNAKKCEFDRSQVEYLGFIISSKGVRMNPKKLDTISKWPIPKTAKQIQQFLGFTNFYRRFVHRYAEICLPLTNLTTNECKKSFPGLNPDALAAFEQLKLIFTTAPVLRHFDPTLPSTVVTDASDYALASVHLQPDNEGLLHPVAYYSRKFAPSEINYEIHDKELLAIVECFRDMRSWLVGSPHPITVISDHSNLRYFMTTRLLNHRQARWSMFLSEFDFKLDYAPGKNNPADPASRRPDFVPQQGDEVLLLQQKALLTDYHTERLFHDAPSTASTPDSRSINALSTFSIDNSELLDEFKTAYRADTEWRDLLSKGDPSITYDNDLVFHNNRLYVPQALRAKILHSRHDALLSGHPGRAGTFDNVQRDYSWPGMRRYVRSYVTSCDLCSRVKNATHKPYGLLQPLDIPDRPWRSISMDFITKLPLSHGYDSIWVVCDRMTRAAHFIPINESIDAPGLARLFLDRIFRHHSFPDSIVCDRGSVFISSFFTHLTKLCGTKIKASTAYHPQTDGLTERTNQTLETYIRAYCSYQQDDWVDYLALAEFSFNNSKNSSTQQTPFYANLGYHPDFEVRITDRTTNPAATELADRLRLIHEELRAELEHSNKYMSKYYDRNHLPAPQFEPGDQVWLLRRNIKTTRPTSKLDYRRLGPFPVLARHNSSSYLLDLPRSFSRLHPVFHVSLLEPYTPPSIIPDRLSSASVPRVDVITDQPRDIQTIIDCRKVGRRYDYFVHWHDEPDSENSWIPFSDISTSLYEALEQFHRRNPRRPHPPRFDLDPSTHHPIRTPDADLAPRSIPSSTSPRLRSPSPPPGPWQRDYEPPMQTTTRSGRVARPPKSKDYADAILKEGVVS</sequence>
<evidence type="ECO:0000256" key="14">
    <source>
        <dbReference type="ARBA" id="ARBA00022918"/>
    </source>
</evidence>
<reference evidence="24" key="1">
    <citation type="submission" date="2022-07" db="EMBL/GenBank/DDBJ databases">
        <title>The genome of Lyophyllum shimeji provides insight into the initial evolution of ectomycorrhizal fungal genome.</title>
        <authorList>
            <person name="Kobayashi Y."/>
            <person name="Shibata T."/>
            <person name="Hirakawa H."/>
            <person name="Shigenobu S."/>
            <person name="Nishiyama T."/>
            <person name="Yamada A."/>
            <person name="Hasebe M."/>
            <person name="Kawaguchi M."/>
        </authorList>
    </citation>
    <scope>NUCLEOTIDE SEQUENCE</scope>
    <source>
        <strain evidence="24">AT787</strain>
    </source>
</reference>
<dbReference type="GO" id="GO:0003677">
    <property type="term" value="F:DNA binding"/>
    <property type="evidence" value="ECO:0007669"/>
    <property type="project" value="UniProtKB-KW"/>
</dbReference>
<evidence type="ECO:0000259" key="20">
    <source>
        <dbReference type="PROSITE" id="PS50013"/>
    </source>
</evidence>
<dbReference type="GO" id="GO:0005634">
    <property type="term" value="C:nucleus"/>
    <property type="evidence" value="ECO:0007669"/>
    <property type="project" value="UniProtKB-ARBA"/>
</dbReference>
<feature type="domain" description="Reverse transcriptase" evidence="22">
    <location>
        <begin position="502"/>
        <end position="681"/>
    </location>
</feature>
<organism evidence="24 25">
    <name type="scientific">Lyophyllum shimeji</name>
    <name type="common">Hon-shimeji</name>
    <name type="synonym">Tricholoma shimeji</name>
    <dbReference type="NCBI Taxonomy" id="47721"/>
    <lineage>
        <taxon>Eukaryota</taxon>
        <taxon>Fungi</taxon>
        <taxon>Dikarya</taxon>
        <taxon>Basidiomycota</taxon>
        <taxon>Agaricomycotina</taxon>
        <taxon>Agaricomycetes</taxon>
        <taxon>Agaricomycetidae</taxon>
        <taxon>Agaricales</taxon>
        <taxon>Tricholomatineae</taxon>
        <taxon>Lyophyllaceae</taxon>
        <taxon>Lyophyllum</taxon>
    </lineage>
</organism>
<dbReference type="GO" id="GO:0006397">
    <property type="term" value="P:mRNA processing"/>
    <property type="evidence" value="ECO:0007669"/>
    <property type="project" value="UniProtKB-KW"/>
</dbReference>
<dbReference type="InterPro" id="IPR000953">
    <property type="entry name" value="Chromo/chromo_shadow_dom"/>
</dbReference>
<evidence type="ECO:0000256" key="2">
    <source>
        <dbReference type="ARBA" id="ARBA00022664"/>
    </source>
</evidence>
<evidence type="ECO:0000256" key="3">
    <source>
        <dbReference type="ARBA" id="ARBA00022670"/>
    </source>
</evidence>
<keyword evidence="4" id="KW-0808">Transferase</keyword>
<keyword evidence="13" id="KW-0229">DNA integration</keyword>
<evidence type="ECO:0000256" key="13">
    <source>
        <dbReference type="ARBA" id="ARBA00022908"/>
    </source>
</evidence>
<evidence type="ECO:0000256" key="7">
    <source>
        <dbReference type="ARBA" id="ARBA00022723"/>
    </source>
</evidence>
<keyword evidence="7" id="KW-0479">Metal-binding</keyword>
<feature type="region of interest" description="Disordered" evidence="19">
    <location>
        <begin position="1421"/>
        <end position="1509"/>
    </location>
</feature>
<keyword evidence="12" id="KW-0694">RNA-binding</keyword>
<evidence type="ECO:0000256" key="6">
    <source>
        <dbReference type="ARBA" id="ARBA00022722"/>
    </source>
</evidence>
<dbReference type="CDD" id="cd09274">
    <property type="entry name" value="RNase_HI_RT_Ty3"/>
    <property type="match status" value="1"/>
</dbReference>
<dbReference type="InterPro" id="IPR043128">
    <property type="entry name" value="Rev_trsase/Diguanyl_cyclase"/>
</dbReference>
<evidence type="ECO:0000256" key="11">
    <source>
        <dbReference type="ARBA" id="ARBA00022842"/>
    </source>
</evidence>
<evidence type="ECO:0000256" key="9">
    <source>
        <dbReference type="ARBA" id="ARBA00022759"/>
    </source>
</evidence>
<dbReference type="InterPro" id="IPR056924">
    <property type="entry name" value="SH3_Tf2-1"/>
</dbReference>
<evidence type="ECO:0000256" key="5">
    <source>
        <dbReference type="ARBA" id="ARBA00022695"/>
    </source>
</evidence>
<dbReference type="InterPro" id="IPR016197">
    <property type="entry name" value="Chromo-like_dom_sf"/>
</dbReference>
<dbReference type="Gene3D" id="1.10.340.70">
    <property type="match status" value="1"/>
</dbReference>
<dbReference type="InterPro" id="IPR041588">
    <property type="entry name" value="Integrase_H2C2"/>
</dbReference>
<evidence type="ECO:0000256" key="10">
    <source>
        <dbReference type="ARBA" id="ARBA00022801"/>
    </source>
</evidence>
<proteinExistence type="predicted"/>
<feature type="compositionally biased region" description="Basic and acidic residues" evidence="19">
    <location>
        <begin position="1494"/>
        <end position="1503"/>
    </location>
</feature>
<comment type="caution">
    <text evidence="24">The sequence shown here is derived from an EMBL/GenBank/DDBJ whole genome shotgun (WGS) entry which is preliminary data.</text>
</comment>
<dbReference type="GO" id="GO:0006338">
    <property type="term" value="P:chromatin remodeling"/>
    <property type="evidence" value="ECO:0007669"/>
    <property type="project" value="UniProtKB-ARBA"/>
</dbReference>
<dbReference type="PANTHER" id="PTHR37984">
    <property type="entry name" value="PROTEIN CBG26694"/>
    <property type="match status" value="1"/>
</dbReference>
<dbReference type="InterPro" id="IPR036875">
    <property type="entry name" value="Znf_CCHC_sf"/>
</dbReference>
<dbReference type="InterPro" id="IPR021109">
    <property type="entry name" value="Peptidase_aspartic_dom_sf"/>
</dbReference>
<dbReference type="OrthoDB" id="3341476at2759"/>
<dbReference type="GO" id="GO:0003887">
    <property type="term" value="F:DNA-directed DNA polymerase activity"/>
    <property type="evidence" value="ECO:0007669"/>
    <property type="project" value="UniProtKB-KW"/>
</dbReference>
<evidence type="ECO:0000256" key="17">
    <source>
        <dbReference type="ARBA" id="ARBA00023172"/>
    </source>
</evidence>
<keyword evidence="18" id="KW-0862">Zinc</keyword>
<dbReference type="SUPFAM" id="SSF54160">
    <property type="entry name" value="Chromo domain-like"/>
    <property type="match status" value="1"/>
</dbReference>
<evidence type="ECO:0000256" key="18">
    <source>
        <dbReference type="PROSITE-ProRule" id="PRU00047"/>
    </source>
</evidence>
<dbReference type="InterPro" id="IPR001878">
    <property type="entry name" value="Znf_CCHC"/>
</dbReference>
<dbReference type="PANTHER" id="PTHR37984:SF5">
    <property type="entry name" value="PROTEIN NYNRIN-LIKE"/>
    <property type="match status" value="1"/>
</dbReference>
<dbReference type="InterPro" id="IPR012337">
    <property type="entry name" value="RNaseH-like_sf"/>
</dbReference>
<evidence type="ECO:0000313" key="24">
    <source>
        <dbReference type="EMBL" id="GLB45583.1"/>
    </source>
</evidence>
<feature type="domain" description="CCHC-type" evidence="21">
    <location>
        <begin position="37"/>
        <end position="51"/>
    </location>
</feature>
<feature type="region of interest" description="Disordered" evidence="19">
    <location>
        <begin position="398"/>
        <end position="422"/>
    </location>
</feature>
<dbReference type="CDD" id="cd00303">
    <property type="entry name" value="retropepsin_like"/>
    <property type="match status" value="1"/>
</dbReference>
<keyword evidence="16" id="KW-0238">DNA-binding</keyword>
<dbReference type="InterPro" id="IPR000477">
    <property type="entry name" value="RT_dom"/>
</dbReference>
<evidence type="ECO:0000259" key="22">
    <source>
        <dbReference type="PROSITE" id="PS50878"/>
    </source>
</evidence>
<dbReference type="Pfam" id="PF00078">
    <property type="entry name" value="RVT_1"/>
    <property type="match status" value="1"/>
</dbReference>
<evidence type="ECO:0000259" key="21">
    <source>
        <dbReference type="PROSITE" id="PS50158"/>
    </source>
</evidence>
<dbReference type="InterPro" id="IPR036397">
    <property type="entry name" value="RNaseH_sf"/>
</dbReference>
<feature type="compositionally biased region" description="Low complexity" evidence="19">
    <location>
        <begin position="1451"/>
        <end position="1464"/>
    </location>
</feature>
<feature type="region of interest" description="Disordered" evidence="19">
    <location>
        <begin position="1"/>
        <end position="27"/>
    </location>
</feature>
<dbReference type="Gene3D" id="3.10.10.10">
    <property type="entry name" value="HIV Type 1 Reverse Transcriptase, subunit A, domain 1"/>
    <property type="match status" value="1"/>
</dbReference>
<dbReference type="FunFam" id="3.30.420.10:FF:000032">
    <property type="entry name" value="Retrovirus-related Pol polyprotein from transposon 297-like Protein"/>
    <property type="match status" value="1"/>
</dbReference>
<keyword evidence="9" id="KW-0255">Endonuclease</keyword>
<dbReference type="PROSITE" id="PS50878">
    <property type="entry name" value="RT_POL"/>
    <property type="match status" value="1"/>
</dbReference>
<feature type="compositionally biased region" description="Low complexity" evidence="19">
    <location>
        <begin position="7"/>
        <end position="20"/>
    </location>
</feature>
<evidence type="ECO:0000256" key="16">
    <source>
        <dbReference type="ARBA" id="ARBA00023125"/>
    </source>
</evidence>
<dbReference type="GO" id="GO:0006310">
    <property type="term" value="P:DNA recombination"/>
    <property type="evidence" value="ECO:0007669"/>
    <property type="project" value="UniProtKB-KW"/>
</dbReference>
<evidence type="ECO:0000256" key="12">
    <source>
        <dbReference type="ARBA" id="ARBA00022884"/>
    </source>
</evidence>
<keyword evidence="8" id="KW-0064">Aspartyl protease</keyword>
<dbReference type="Proteomes" id="UP001063166">
    <property type="component" value="Unassembled WGS sequence"/>
</dbReference>
<keyword evidence="3" id="KW-0645">Protease</keyword>
<dbReference type="GO" id="GO:0015074">
    <property type="term" value="P:DNA integration"/>
    <property type="evidence" value="ECO:0007669"/>
    <property type="project" value="UniProtKB-KW"/>
</dbReference>
<feature type="compositionally biased region" description="Low complexity" evidence="19">
    <location>
        <begin position="402"/>
        <end position="412"/>
    </location>
</feature>
<keyword evidence="15" id="KW-0239">DNA-directed DNA polymerase</keyword>
<evidence type="ECO:0000313" key="25">
    <source>
        <dbReference type="Proteomes" id="UP001063166"/>
    </source>
</evidence>
<dbReference type="GO" id="GO:0008270">
    <property type="term" value="F:zinc ion binding"/>
    <property type="evidence" value="ECO:0007669"/>
    <property type="project" value="UniProtKB-KW"/>
</dbReference>
<keyword evidence="2" id="KW-0507">mRNA processing</keyword>
<feature type="compositionally biased region" description="Pro residues" evidence="19">
    <location>
        <begin position="413"/>
        <end position="422"/>
    </location>
</feature>
<gene>
    <name evidence="24" type="ORF">LshimejAT787_2400410</name>
</gene>
<dbReference type="Gene3D" id="2.40.70.10">
    <property type="entry name" value="Acid Proteases"/>
    <property type="match status" value="1"/>
</dbReference>
<dbReference type="SMART" id="SM00298">
    <property type="entry name" value="CHROMO"/>
    <property type="match status" value="1"/>
</dbReference>
<dbReference type="InterPro" id="IPR023780">
    <property type="entry name" value="Chromo_domain"/>
</dbReference>
<dbReference type="GO" id="GO:0003964">
    <property type="term" value="F:RNA-directed DNA polymerase activity"/>
    <property type="evidence" value="ECO:0007669"/>
    <property type="project" value="UniProtKB-KW"/>
</dbReference>
<dbReference type="GO" id="GO:0004190">
    <property type="term" value="F:aspartic-type endopeptidase activity"/>
    <property type="evidence" value="ECO:0007669"/>
    <property type="project" value="UniProtKB-KW"/>
</dbReference>
<feature type="compositionally biased region" description="Basic and acidic residues" evidence="19">
    <location>
        <begin position="1430"/>
        <end position="1446"/>
    </location>
</feature>
<dbReference type="GO" id="GO:0004519">
    <property type="term" value="F:endonuclease activity"/>
    <property type="evidence" value="ECO:0007669"/>
    <property type="project" value="UniProtKB-KW"/>
</dbReference>
<feature type="domain" description="Chromo" evidence="20">
    <location>
        <begin position="1371"/>
        <end position="1431"/>
    </location>
</feature>
<dbReference type="Pfam" id="PF24626">
    <property type="entry name" value="SH3_Tf2-1"/>
    <property type="match status" value="1"/>
</dbReference>
<dbReference type="FunFam" id="3.30.70.270:FF:000020">
    <property type="entry name" value="Transposon Tf2-6 polyprotein-like Protein"/>
    <property type="match status" value="1"/>
</dbReference>
<dbReference type="SUPFAM" id="SSF57756">
    <property type="entry name" value="Retrovirus zinc finger-like domains"/>
    <property type="match status" value="1"/>
</dbReference>
<keyword evidence="14" id="KW-0695">RNA-directed DNA polymerase</keyword>
<dbReference type="SUPFAM" id="SSF56672">
    <property type="entry name" value="DNA/RNA polymerases"/>
    <property type="match status" value="1"/>
</dbReference>
<dbReference type="Pfam" id="PF17921">
    <property type="entry name" value="Integrase_H2C2"/>
    <property type="match status" value="1"/>
</dbReference>
<keyword evidence="6" id="KW-0540">Nuclease</keyword>
<protein>
    <recommendedName>
        <fullName evidence="1">RNA-directed DNA polymerase</fullName>
        <ecNumber evidence="1">2.7.7.49</ecNumber>
    </recommendedName>
</protein>
<dbReference type="EMBL" id="BRPK01000024">
    <property type="protein sequence ID" value="GLB45583.1"/>
    <property type="molecule type" value="Genomic_DNA"/>
</dbReference>
<dbReference type="Pfam" id="PF17917">
    <property type="entry name" value="RT_RNaseH"/>
    <property type="match status" value="1"/>
</dbReference>
<dbReference type="Gene3D" id="2.40.50.40">
    <property type="match status" value="1"/>
</dbReference>
<dbReference type="InterPro" id="IPR001584">
    <property type="entry name" value="Integrase_cat-core"/>
</dbReference>
<keyword evidence="18" id="KW-0863">Zinc-finger</keyword>
<dbReference type="CDD" id="cd00024">
    <property type="entry name" value="CD_CSD"/>
    <property type="match status" value="1"/>
</dbReference>